<evidence type="ECO:0000256" key="3">
    <source>
        <dbReference type="ARBA" id="ARBA00023315"/>
    </source>
</evidence>
<dbReference type="CDD" id="cd04301">
    <property type="entry name" value="NAT_SF"/>
    <property type="match status" value="1"/>
</dbReference>
<dbReference type="PROSITE" id="PS51186">
    <property type="entry name" value="GNAT"/>
    <property type="match status" value="1"/>
</dbReference>
<comment type="similarity">
    <text evidence="1">Belongs to the acetyltransferase family.</text>
</comment>
<name>A0A3Q3X843_MOLML</name>
<dbReference type="Gene3D" id="3.40.630.30">
    <property type="match status" value="1"/>
</dbReference>
<dbReference type="Pfam" id="PF00583">
    <property type="entry name" value="Acetyltransf_1"/>
    <property type="match status" value="1"/>
</dbReference>
<dbReference type="PANTHER" id="PTHR10545:SF51">
    <property type="entry name" value="THIALYSINE N-EPSILON-ACETYLTRANSFERASE"/>
    <property type="match status" value="1"/>
</dbReference>
<dbReference type="InterPro" id="IPR051016">
    <property type="entry name" value="Diverse_Substrate_AcTransf"/>
</dbReference>
<dbReference type="STRING" id="94237.ENSMMOP00000021674"/>
<keyword evidence="3" id="KW-0012">Acyltransferase</keyword>
<dbReference type="Ensembl" id="ENSMMOT00000022032.1">
    <property type="protein sequence ID" value="ENSMMOP00000021674.1"/>
    <property type="gene ID" value="ENSMMOG00000016471.1"/>
</dbReference>
<keyword evidence="2" id="KW-0808">Transferase</keyword>
<dbReference type="InterPro" id="IPR000182">
    <property type="entry name" value="GNAT_dom"/>
</dbReference>
<dbReference type="GO" id="GO:0008080">
    <property type="term" value="F:N-acetyltransferase activity"/>
    <property type="evidence" value="ECO:0007669"/>
    <property type="project" value="TreeGrafter"/>
</dbReference>
<feature type="domain" description="N-acetyltransferase" evidence="4">
    <location>
        <begin position="14"/>
        <end position="159"/>
    </location>
</feature>
<dbReference type="InterPro" id="IPR016181">
    <property type="entry name" value="Acyl_CoA_acyltransferase"/>
</dbReference>
<dbReference type="PANTHER" id="PTHR10545">
    <property type="entry name" value="DIAMINE N-ACETYLTRANSFERASE"/>
    <property type="match status" value="1"/>
</dbReference>
<evidence type="ECO:0000256" key="2">
    <source>
        <dbReference type="ARBA" id="ARBA00022679"/>
    </source>
</evidence>
<dbReference type="FunFam" id="3.40.630.30:FF:000064">
    <property type="entry name" value="GNAT family acetyltransferase"/>
    <property type="match status" value="1"/>
</dbReference>
<accession>A0A3Q3X843</accession>
<keyword evidence="6" id="KW-1185">Reference proteome</keyword>
<proteinExistence type="inferred from homology"/>
<dbReference type="OMA" id="DNLYVMP"/>
<protein>
    <recommendedName>
        <fullName evidence="4">N-acetyltransferase domain-containing protein</fullName>
    </recommendedName>
</protein>
<organism evidence="5 6">
    <name type="scientific">Mola mola</name>
    <name type="common">Ocean sunfish</name>
    <name type="synonym">Tetraodon mola</name>
    <dbReference type="NCBI Taxonomy" id="94237"/>
    <lineage>
        <taxon>Eukaryota</taxon>
        <taxon>Metazoa</taxon>
        <taxon>Chordata</taxon>
        <taxon>Craniata</taxon>
        <taxon>Vertebrata</taxon>
        <taxon>Euteleostomi</taxon>
        <taxon>Actinopterygii</taxon>
        <taxon>Neopterygii</taxon>
        <taxon>Teleostei</taxon>
        <taxon>Neoteleostei</taxon>
        <taxon>Acanthomorphata</taxon>
        <taxon>Eupercaria</taxon>
        <taxon>Tetraodontiformes</taxon>
        <taxon>Molidae</taxon>
        <taxon>Mola</taxon>
    </lineage>
</organism>
<sequence>MALVETNVIYNGKMKCLYLGKLSVLSLLLELERDGFCQNPFFECLVAEVPEEYKSNEGFTVVGYALYYYTYSTWNGRSLFLEDLYVMQEFRGKGIDKSLLCKVAEVGKNKQCVRLQLSVLDWNTPSLDFYAAKGGQDLTASEGWHSIRFDGQHLDKLADEAPKD</sequence>
<evidence type="ECO:0000256" key="1">
    <source>
        <dbReference type="ARBA" id="ARBA00008694"/>
    </source>
</evidence>
<dbReference type="AlphaFoldDB" id="A0A3Q3X843"/>
<evidence type="ECO:0000259" key="4">
    <source>
        <dbReference type="PROSITE" id="PS51186"/>
    </source>
</evidence>
<dbReference type="Proteomes" id="UP000261620">
    <property type="component" value="Unplaced"/>
</dbReference>
<reference evidence="5" key="1">
    <citation type="submission" date="2025-08" db="UniProtKB">
        <authorList>
            <consortium name="Ensembl"/>
        </authorList>
    </citation>
    <scope>IDENTIFICATION</scope>
</reference>
<reference evidence="5" key="2">
    <citation type="submission" date="2025-09" db="UniProtKB">
        <authorList>
            <consortium name="Ensembl"/>
        </authorList>
    </citation>
    <scope>IDENTIFICATION</scope>
</reference>
<dbReference type="SUPFAM" id="SSF55729">
    <property type="entry name" value="Acyl-CoA N-acyltransferases (Nat)"/>
    <property type="match status" value="1"/>
</dbReference>
<evidence type="ECO:0000313" key="5">
    <source>
        <dbReference type="Ensembl" id="ENSMMOP00000021674.1"/>
    </source>
</evidence>
<evidence type="ECO:0000313" key="6">
    <source>
        <dbReference type="Proteomes" id="UP000261620"/>
    </source>
</evidence>